<dbReference type="OrthoDB" id="127107at2"/>
<dbReference type="InterPro" id="IPR011444">
    <property type="entry name" value="DUF1549"/>
</dbReference>
<feature type="domain" description="DUF1549" evidence="2">
    <location>
        <begin position="168"/>
        <end position="373"/>
    </location>
</feature>
<dbReference type="Gene3D" id="1.10.760.10">
    <property type="entry name" value="Cytochrome c-like domain"/>
    <property type="match status" value="1"/>
</dbReference>
<dbReference type="SUPFAM" id="SSF46626">
    <property type="entry name" value="Cytochrome c"/>
    <property type="match status" value="1"/>
</dbReference>
<dbReference type="GO" id="GO:0020037">
    <property type="term" value="F:heme binding"/>
    <property type="evidence" value="ECO:0007669"/>
    <property type="project" value="InterPro"/>
</dbReference>
<dbReference type="EMBL" id="CP036262">
    <property type="protein sequence ID" value="QDS96604.1"/>
    <property type="molecule type" value="Genomic_DNA"/>
</dbReference>
<accession>A0A517MP02</accession>
<name>A0A517MP02_9BACT</name>
<dbReference type="InterPro" id="IPR022655">
    <property type="entry name" value="DUF1553"/>
</dbReference>
<dbReference type="KEGG" id="rml:FF011L_54160"/>
<dbReference type="AlphaFoldDB" id="A0A517MP02"/>
<dbReference type="Pfam" id="PF07635">
    <property type="entry name" value="PSCyt1"/>
    <property type="match status" value="1"/>
</dbReference>
<dbReference type="GO" id="GO:0009055">
    <property type="term" value="F:electron transfer activity"/>
    <property type="evidence" value="ECO:0007669"/>
    <property type="project" value="InterPro"/>
</dbReference>
<evidence type="ECO:0000313" key="6">
    <source>
        <dbReference type="Proteomes" id="UP000320672"/>
    </source>
</evidence>
<evidence type="ECO:0000259" key="2">
    <source>
        <dbReference type="Pfam" id="PF07583"/>
    </source>
</evidence>
<evidence type="ECO:0000259" key="3">
    <source>
        <dbReference type="Pfam" id="PF07587"/>
    </source>
</evidence>
<gene>
    <name evidence="5" type="ORF">FF011L_54160</name>
</gene>
<evidence type="ECO:0000259" key="4">
    <source>
        <dbReference type="Pfam" id="PF07635"/>
    </source>
</evidence>
<dbReference type="InterPro" id="IPR011429">
    <property type="entry name" value="Cyt_c_Planctomycete-type"/>
</dbReference>
<keyword evidence="1" id="KW-0175">Coiled coil</keyword>
<dbReference type="Proteomes" id="UP000320672">
    <property type="component" value="Chromosome"/>
</dbReference>
<sequence>MMEETLPAIHSAVPPLLLACSMHSPAPLLRLLSLLLTMGWFLGPLSAADPIDFAKDIRPILSENCFFCHGPDTETREAGLRLDTSAGADEVIEANASEESELFQRLISDDADMLMPPPSSNRQLNAQQIAQIKEWIDQGANWEQHWSFKPLIAPAIPTLPDTSLIRNPIDQFVQSQLAAQNIQPSPAAAQTTLVRRLFLDLTGLPPTPEQTAEFLADVSEDAYEQLVDRILESPAYGERMAWNWLEAARYADTNGYQGDNERTMWPWRDWVVQSFNNNLPYDQFTLWQLAGDLLPDATNEQILATGFARNHMINGEGGRIAAENRAEYVMDMSETMGTVWLGLTLNCCRCHDHKYDPLTNEEYYQFFAFFDQTPVTGAGGNAQTPPTLPVPSQKTANELEVLRAQLQTHNQRLKDLAKQTIDGGQIPFSFPKSTDAVIRNGFRQADRATAELAIKQDQQAVQAKITAKEKAIPKVMVMADMKEPRESFILERGLYNKPTVQVTAGFPKFLPAPEPTEKADRLTLAKWLIDPEHPLTARVAVNRFWLQIFGTGLVKTAEDFGVQGEIPPQLNLLNWLAADFRDSGWDVKRLIRQMVTSHTYRQSSRIASPEIYERDPENRLLARGSRYRLPSWMIRDQALAASGLLSSVSGGPSVNTYQPPGVWEEASFGKKKYVQDHGEKLYRRSLYVFWRRIVAPTMFFDSASRQSCTVNIQRTNTPLHALQTLNNTTYVEAARVLAEKVLAEKDLVETGIDPTSDSDAQKIDRVFQRVLARPATATEQQALQAGLDRSRTQFHRTPDAATELTAIGEAARDTSIPVVEHAAWTGLCLAVLNLDETLNRE</sequence>
<feature type="coiled-coil region" evidence="1">
    <location>
        <begin position="392"/>
        <end position="419"/>
    </location>
</feature>
<dbReference type="Pfam" id="PF07583">
    <property type="entry name" value="PSCyt2"/>
    <property type="match status" value="1"/>
</dbReference>
<dbReference type="InterPro" id="IPR036909">
    <property type="entry name" value="Cyt_c-like_dom_sf"/>
</dbReference>
<dbReference type="PANTHER" id="PTHR35889:SF3">
    <property type="entry name" value="F-BOX DOMAIN-CONTAINING PROTEIN"/>
    <property type="match status" value="1"/>
</dbReference>
<proteinExistence type="predicted"/>
<feature type="domain" description="DUF1553" evidence="3">
    <location>
        <begin position="520"/>
        <end position="785"/>
    </location>
</feature>
<keyword evidence="6" id="KW-1185">Reference proteome</keyword>
<dbReference type="Pfam" id="PF07587">
    <property type="entry name" value="PSD1"/>
    <property type="match status" value="1"/>
</dbReference>
<protein>
    <submittedName>
        <fullName evidence="5">Planctomycete cytochrome C</fullName>
    </submittedName>
</protein>
<reference evidence="5 6" key="1">
    <citation type="submission" date="2019-02" db="EMBL/GenBank/DDBJ databases">
        <title>Deep-cultivation of Planctomycetes and their phenomic and genomic characterization uncovers novel biology.</title>
        <authorList>
            <person name="Wiegand S."/>
            <person name="Jogler M."/>
            <person name="Boedeker C."/>
            <person name="Pinto D."/>
            <person name="Vollmers J."/>
            <person name="Rivas-Marin E."/>
            <person name="Kohn T."/>
            <person name="Peeters S.H."/>
            <person name="Heuer A."/>
            <person name="Rast P."/>
            <person name="Oberbeckmann S."/>
            <person name="Bunk B."/>
            <person name="Jeske O."/>
            <person name="Meyerdierks A."/>
            <person name="Storesund J.E."/>
            <person name="Kallscheuer N."/>
            <person name="Luecker S."/>
            <person name="Lage O.M."/>
            <person name="Pohl T."/>
            <person name="Merkel B.J."/>
            <person name="Hornburger P."/>
            <person name="Mueller R.-W."/>
            <person name="Bruemmer F."/>
            <person name="Labrenz M."/>
            <person name="Spormann A.M."/>
            <person name="Op den Camp H."/>
            <person name="Overmann J."/>
            <person name="Amann R."/>
            <person name="Jetten M.S.M."/>
            <person name="Mascher T."/>
            <person name="Medema M.H."/>
            <person name="Devos D.P."/>
            <person name="Kaster A.-K."/>
            <person name="Ovreas L."/>
            <person name="Rohde M."/>
            <person name="Galperin M.Y."/>
            <person name="Jogler C."/>
        </authorList>
    </citation>
    <scope>NUCLEOTIDE SEQUENCE [LARGE SCALE GENOMIC DNA]</scope>
    <source>
        <strain evidence="5 6">FF011L</strain>
    </source>
</reference>
<evidence type="ECO:0000256" key="1">
    <source>
        <dbReference type="SAM" id="Coils"/>
    </source>
</evidence>
<organism evidence="5 6">
    <name type="scientific">Roseimaritima multifibrata</name>
    <dbReference type="NCBI Taxonomy" id="1930274"/>
    <lineage>
        <taxon>Bacteria</taxon>
        <taxon>Pseudomonadati</taxon>
        <taxon>Planctomycetota</taxon>
        <taxon>Planctomycetia</taxon>
        <taxon>Pirellulales</taxon>
        <taxon>Pirellulaceae</taxon>
        <taxon>Roseimaritima</taxon>
    </lineage>
</organism>
<dbReference type="PANTHER" id="PTHR35889">
    <property type="entry name" value="CYCLOINULO-OLIGOSACCHARIDE FRUCTANOTRANSFERASE-RELATED"/>
    <property type="match status" value="1"/>
</dbReference>
<feature type="domain" description="Cytochrome C Planctomycete-type" evidence="4">
    <location>
        <begin position="65"/>
        <end position="118"/>
    </location>
</feature>
<evidence type="ECO:0000313" key="5">
    <source>
        <dbReference type="EMBL" id="QDS96604.1"/>
    </source>
</evidence>